<comment type="caution">
    <text evidence="1">The sequence shown here is derived from an EMBL/GenBank/DDBJ whole genome shotgun (WGS) entry which is preliminary data.</text>
</comment>
<proteinExistence type="predicted"/>
<sequence>MPELFLLNKDTQLSHVLERYLEKTGVRATYVQARQKTLDELDTNLRKEVGAVPGGHIILGHERQES</sequence>
<gene>
    <name evidence="1" type="ORF">LCGC14_0573020</name>
</gene>
<name>A0A0F9U529_9ZZZZ</name>
<evidence type="ECO:0000313" key="1">
    <source>
        <dbReference type="EMBL" id="KKN56391.1"/>
    </source>
</evidence>
<accession>A0A0F9U529</accession>
<dbReference type="AlphaFoldDB" id="A0A0F9U529"/>
<protein>
    <submittedName>
        <fullName evidence="1">Uncharacterized protein</fullName>
    </submittedName>
</protein>
<dbReference type="EMBL" id="LAZR01000846">
    <property type="protein sequence ID" value="KKN56391.1"/>
    <property type="molecule type" value="Genomic_DNA"/>
</dbReference>
<organism evidence="1">
    <name type="scientific">marine sediment metagenome</name>
    <dbReference type="NCBI Taxonomy" id="412755"/>
    <lineage>
        <taxon>unclassified sequences</taxon>
        <taxon>metagenomes</taxon>
        <taxon>ecological metagenomes</taxon>
    </lineage>
</organism>
<reference evidence="1" key="1">
    <citation type="journal article" date="2015" name="Nature">
        <title>Complex archaea that bridge the gap between prokaryotes and eukaryotes.</title>
        <authorList>
            <person name="Spang A."/>
            <person name="Saw J.H."/>
            <person name="Jorgensen S.L."/>
            <person name="Zaremba-Niedzwiedzka K."/>
            <person name="Martijn J."/>
            <person name="Lind A.E."/>
            <person name="van Eijk R."/>
            <person name="Schleper C."/>
            <person name="Guy L."/>
            <person name="Ettema T.J."/>
        </authorList>
    </citation>
    <scope>NUCLEOTIDE SEQUENCE</scope>
</reference>